<accession>A0A7Y0K561</accession>
<reference evidence="1 2" key="1">
    <citation type="submission" date="2020-04" db="EMBL/GenBank/DDBJ databases">
        <title>Bacillus sp. UniB3 isolated from commercial digestive syrup.</title>
        <authorList>
            <person name="Thorat V."/>
            <person name="Kirdat K."/>
            <person name="Tiwarekar B."/>
            <person name="Yadav A."/>
        </authorList>
    </citation>
    <scope>NUCLEOTIDE SEQUENCE [LARGE SCALE GENOMIC DNA]</scope>
    <source>
        <strain evidence="1 2">UniB3</strain>
    </source>
</reference>
<organism evidence="1 2">
    <name type="scientific">Niallia alba</name>
    <dbReference type="NCBI Taxonomy" id="2729105"/>
    <lineage>
        <taxon>Bacteria</taxon>
        <taxon>Bacillati</taxon>
        <taxon>Bacillota</taxon>
        <taxon>Bacilli</taxon>
        <taxon>Bacillales</taxon>
        <taxon>Bacillaceae</taxon>
        <taxon>Niallia</taxon>
    </lineage>
</organism>
<protein>
    <submittedName>
        <fullName evidence="1">Uncharacterized protein</fullName>
    </submittedName>
</protein>
<dbReference type="EMBL" id="JABBPK010000001">
    <property type="protein sequence ID" value="NMO75712.1"/>
    <property type="molecule type" value="Genomic_DNA"/>
</dbReference>
<proteinExistence type="predicted"/>
<evidence type="ECO:0000313" key="2">
    <source>
        <dbReference type="Proteomes" id="UP000588491"/>
    </source>
</evidence>
<evidence type="ECO:0000313" key="1">
    <source>
        <dbReference type="EMBL" id="NMO75712.1"/>
    </source>
</evidence>
<dbReference type="RefSeq" id="WP_169187639.1">
    <property type="nucleotide sequence ID" value="NZ_JABBPK010000001.1"/>
</dbReference>
<gene>
    <name evidence="1" type="ORF">HHU08_01480</name>
</gene>
<keyword evidence="2" id="KW-1185">Reference proteome</keyword>
<sequence length="97" mass="11669">MDFENHLYRIIIGSFIEDLRSDYKLDDLTIINEFEKELGAKESVHAAIEDFELERLYQQIIEYCPSFNTPDYWGSLRAALNFYDRSIRPTEEEHWED</sequence>
<dbReference type="Proteomes" id="UP000588491">
    <property type="component" value="Unassembled WGS sequence"/>
</dbReference>
<name>A0A7Y0K561_9BACI</name>
<comment type="caution">
    <text evidence="1">The sequence shown here is derived from an EMBL/GenBank/DDBJ whole genome shotgun (WGS) entry which is preliminary data.</text>
</comment>
<dbReference type="AlphaFoldDB" id="A0A7Y0K561"/>